<gene>
    <name evidence="2" type="ORF">OUZ56_030043</name>
</gene>
<organism evidence="2 3">
    <name type="scientific">Daphnia magna</name>
    <dbReference type="NCBI Taxonomy" id="35525"/>
    <lineage>
        <taxon>Eukaryota</taxon>
        <taxon>Metazoa</taxon>
        <taxon>Ecdysozoa</taxon>
        <taxon>Arthropoda</taxon>
        <taxon>Crustacea</taxon>
        <taxon>Branchiopoda</taxon>
        <taxon>Diplostraca</taxon>
        <taxon>Cladocera</taxon>
        <taxon>Anomopoda</taxon>
        <taxon>Daphniidae</taxon>
        <taxon>Daphnia</taxon>
    </lineage>
</organism>
<accession>A0ABQ9ZQJ4</accession>
<dbReference type="Proteomes" id="UP001234178">
    <property type="component" value="Unassembled WGS sequence"/>
</dbReference>
<reference evidence="2 3" key="1">
    <citation type="journal article" date="2023" name="Nucleic Acids Res.">
        <title>The hologenome of Daphnia magna reveals possible DNA methylation and microbiome-mediated evolution of the host genome.</title>
        <authorList>
            <person name="Chaturvedi A."/>
            <person name="Li X."/>
            <person name="Dhandapani V."/>
            <person name="Marshall H."/>
            <person name="Kissane S."/>
            <person name="Cuenca-Cambronero M."/>
            <person name="Asole G."/>
            <person name="Calvet F."/>
            <person name="Ruiz-Romero M."/>
            <person name="Marangio P."/>
            <person name="Guigo R."/>
            <person name="Rago D."/>
            <person name="Mirbahai L."/>
            <person name="Eastwood N."/>
            <person name="Colbourne J.K."/>
            <person name="Zhou J."/>
            <person name="Mallon E."/>
            <person name="Orsini L."/>
        </authorList>
    </citation>
    <scope>NUCLEOTIDE SEQUENCE [LARGE SCALE GENOMIC DNA]</scope>
    <source>
        <strain evidence="2">LRV0_1</strain>
    </source>
</reference>
<protein>
    <recommendedName>
        <fullName evidence="4">Secreted protein</fullName>
    </recommendedName>
</protein>
<feature type="signal peptide" evidence="1">
    <location>
        <begin position="1"/>
        <end position="23"/>
    </location>
</feature>
<keyword evidence="1" id="KW-0732">Signal</keyword>
<comment type="caution">
    <text evidence="2">The sequence shown here is derived from an EMBL/GenBank/DDBJ whole genome shotgun (WGS) entry which is preliminary data.</text>
</comment>
<sequence>MDVKTIHLLQLCMSSLFRSLAVSYKWVTQALKQQECRYFKPESRLEFSLSSKVDNTHRGFLLQVLLSSWCLK</sequence>
<evidence type="ECO:0000256" key="1">
    <source>
        <dbReference type="SAM" id="SignalP"/>
    </source>
</evidence>
<evidence type="ECO:0000313" key="2">
    <source>
        <dbReference type="EMBL" id="KAK4015053.1"/>
    </source>
</evidence>
<evidence type="ECO:0008006" key="4">
    <source>
        <dbReference type="Google" id="ProtNLM"/>
    </source>
</evidence>
<feature type="chain" id="PRO_5045947399" description="Secreted protein" evidence="1">
    <location>
        <begin position="24"/>
        <end position="72"/>
    </location>
</feature>
<proteinExistence type="predicted"/>
<keyword evidence="3" id="KW-1185">Reference proteome</keyword>
<evidence type="ECO:0000313" key="3">
    <source>
        <dbReference type="Proteomes" id="UP001234178"/>
    </source>
</evidence>
<dbReference type="EMBL" id="JAOYFB010000005">
    <property type="protein sequence ID" value="KAK4015053.1"/>
    <property type="molecule type" value="Genomic_DNA"/>
</dbReference>
<name>A0ABQ9ZQJ4_9CRUS</name>